<keyword evidence="1" id="KW-1133">Transmembrane helix</keyword>
<evidence type="ECO:0000256" key="1">
    <source>
        <dbReference type="SAM" id="Phobius"/>
    </source>
</evidence>
<dbReference type="Proteomes" id="UP000215563">
    <property type="component" value="Unassembled WGS sequence"/>
</dbReference>
<name>A0A229S9L1_AMYAL</name>
<evidence type="ECO:0000313" key="2">
    <source>
        <dbReference type="EMBL" id="OXM55626.1"/>
    </source>
</evidence>
<keyword evidence="3" id="KW-1185">Reference proteome</keyword>
<dbReference type="AlphaFoldDB" id="A0A229S9L1"/>
<evidence type="ECO:0008006" key="4">
    <source>
        <dbReference type="Google" id="ProtNLM"/>
    </source>
</evidence>
<reference evidence="2 3" key="1">
    <citation type="submission" date="2017-07" db="EMBL/GenBank/DDBJ databases">
        <title>Amycolatopsis alba DSM 44262 Genome sequencing and assembly.</title>
        <authorList>
            <person name="Kaur N."/>
            <person name="Mayilraj S."/>
        </authorList>
    </citation>
    <scope>NUCLEOTIDE SEQUENCE [LARGE SCALE GENOMIC DNA]</scope>
    <source>
        <strain evidence="2 3">DSM 44262</strain>
    </source>
</reference>
<comment type="caution">
    <text evidence="2">The sequence shown here is derived from an EMBL/GenBank/DDBJ whole genome shotgun (WGS) entry which is preliminary data.</text>
</comment>
<accession>A0A229S9L1</accession>
<feature type="transmembrane region" description="Helical" evidence="1">
    <location>
        <begin position="20"/>
        <end position="41"/>
    </location>
</feature>
<keyword evidence="1" id="KW-0812">Transmembrane</keyword>
<sequence length="262" mass="29423">MLLVEIVLFSTGLISLGDGILAATIVEASVFFVVVFELIALRSAIKRARAEGLGFFDAVSATLNRIMPERAATIVRHDLKMMRALWLVAARRQDVPADGDAIAYSGPMRPIFWVFLFLNPIEIALVELIVPWPAVRLALLILGVLGTIWFLALISSLYKYPHTVDSRTLRLRYLSFFDFRVPVAKIESVGLRTRSRELKKGNDVVDGVLVMEIVKTTNVTLRLREPHQADFGHRGIKEFDSIEFWADDPREAAKLIRNHLAG</sequence>
<evidence type="ECO:0000313" key="3">
    <source>
        <dbReference type="Proteomes" id="UP000215563"/>
    </source>
</evidence>
<feature type="transmembrane region" description="Helical" evidence="1">
    <location>
        <begin position="111"/>
        <end position="132"/>
    </location>
</feature>
<keyword evidence="1" id="KW-0472">Membrane</keyword>
<dbReference type="EMBL" id="NMQU01000003">
    <property type="protein sequence ID" value="OXM55626.1"/>
    <property type="molecule type" value="Genomic_DNA"/>
</dbReference>
<gene>
    <name evidence="2" type="ORF">CFP75_00780</name>
</gene>
<feature type="transmembrane region" description="Helical" evidence="1">
    <location>
        <begin position="138"/>
        <end position="158"/>
    </location>
</feature>
<proteinExistence type="predicted"/>
<organism evidence="2 3">
    <name type="scientific">Amycolatopsis alba DSM 44262</name>
    <dbReference type="NCBI Taxonomy" id="1125972"/>
    <lineage>
        <taxon>Bacteria</taxon>
        <taxon>Bacillati</taxon>
        <taxon>Actinomycetota</taxon>
        <taxon>Actinomycetes</taxon>
        <taxon>Pseudonocardiales</taxon>
        <taxon>Pseudonocardiaceae</taxon>
        <taxon>Amycolatopsis</taxon>
    </lineage>
</organism>
<protein>
    <recommendedName>
        <fullName evidence="4">PH domain-containing protein</fullName>
    </recommendedName>
</protein>